<dbReference type="Pfam" id="PF04879">
    <property type="entry name" value="Molybdop_Fe4S4"/>
    <property type="match status" value="1"/>
</dbReference>
<keyword evidence="9" id="KW-0411">Iron-sulfur</keyword>
<comment type="cofactor">
    <cofactor evidence="1">
        <name>Mo-bis(molybdopterin guanine dinucleotide)</name>
        <dbReference type="ChEBI" id="CHEBI:60539"/>
    </cofactor>
</comment>
<dbReference type="InterPro" id="IPR006657">
    <property type="entry name" value="MoPterin_dinucl-bd_dom"/>
</dbReference>
<dbReference type="PROSITE" id="PS51669">
    <property type="entry name" value="4FE4S_MOW_BIS_MGD"/>
    <property type="match status" value="1"/>
</dbReference>
<dbReference type="InterPro" id="IPR007419">
    <property type="entry name" value="BFD-like_2Fe2S-bd_dom"/>
</dbReference>
<dbReference type="CDD" id="cd02754">
    <property type="entry name" value="MopB_Nitrate-R-NapA-like"/>
    <property type="match status" value="1"/>
</dbReference>
<comment type="caution">
    <text evidence="12">The sequence shown here is derived from an EMBL/GenBank/DDBJ whole genome shotgun (WGS) entry which is preliminary data.</text>
</comment>
<evidence type="ECO:0000313" key="12">
    <source>
        <dbReference type="EMBL" id="MES1928246.1"/>
    </source>
</evidence>
<comment type="similarity">
    <text evidence="3">Belongs to the prokaryotic molybdopterin-containing oxidoreductase family. NasA/NapA/NarB subfamily.</text>
</comment>
<dbReference type="InterPro" id="IPR050123">
    <property type="entry name" value="Prok_molybdopt-oxidoreductase"/>
</dbReference>
<evidence type="ECO:0000256" key="6">
    <source>
        <dbReference type="ARBA" id="ARBA00022723"/>
    </source>
</evidence>
<keyword evidence="5" id="KW-0500">Molybdenum</keyword>
<accession>A0ABV2AX70</accession>
<evidence type="ECO:0000256" key="10">
    <source>
        <dbReference type="ARBA" id="ARBA00023063"/>
    </source>
</evidence>
<dbReference type="InterPro" id="IPR006656">
    <property type="entry name" value="Mopterin_OxRdtase"/>
</dbReference>
<dbReference type="Gene3D" id="3.40.50.740">
    <property type="match status" value="1"/>
</dbReference>
<sequence length="891" mass="94943">MSTLTTRTTCPYCGVGCGVNAVVENGAVSVAGDAAHPSNLGSLCSKGTALADTVGLDGRLLHPVVDGRRASWDDALDEVATRFGEIIAEHGPDAVAFYVSGQLLTEDYYVANKLMKGYIGSANIDTNSRLCMSSAVAGHKRAFGEDVVPGCYEDLEVADLVVLVGSNTAWCHPVVYQRIVAAQENDPNKKLVVIDPRRTATAEGADLHLPLAPGTDVHLFNGLLAFLAEHGFDGDLPGAQDAVAEARRMGGVAAVAAACGVGVETVQAFFELFAQTERTVTVFSQGVNQSSAGTDKVNAIINCHLLTDRIGKPGACPFSITGQPNAMGGREVGGLSSTLAGHMGFDAAERVQRFWRSPAIAHEPGLKAVELFEAIESGRVKAVWIMATNPLVSLPDADRAKRALDACEFVAVSDCMRHTDTVDRAHVLLPAAAWAEKSGTVTNSERIISRQRDFLPMPGEAKPDWWIVCEVARRMGFGAGFDFHSAAAIFREHAALTAYENDGERVLNLEGLADLSDADYDTLEPLRWPVYTIEALRAAGAMPARQDSRRLFGDGIYPTEDGKARLVAVTPRGPANPVSEQWPLALNTGRVRDHWHTMTRTAKSARLSAHIPEPFVEVHPDDAKRYGVIDGALATVSTALAEAHVRVIVTAGQREGALFVPMHWNDQFAAKARVGALANPAVCPISGEPEFKHTPAAIAPFEAAWHGFILASRPLRLNGEASIDYWVKVPGERFYRYEIAGLQTPDHWAATARGWIGVGERTADWLDASDTSAGRYRAAHIDAGHIEACLFVAPEPAALPERSWLASLFTGEPIVESERAGLLAGRPADASKDVGPQICSCFGVGRNTILRAIGEDGLDSVAAVGEALDAGTNCGSCKPEIAALIEAHAGK</sequence>
<evidence type="ECO:0000256" key="2">
    <source>
        <dbReference type="ARBA" id="ARBA00001966"/>
    </source>
</evidence>
<dbReference type="PROSITE" id="PS00551">
    <property type="entry name" value="MOLYBDOPTERIN_PROK_1"/>
    <property type="match status" value="1"/>
</dbReference>
<dbReference type="InterPro" id="IPR009010">
    <property type="entry name" value="Asp_de-COase-like_dom_sf"/>
</dbReference>
<dbReference type="Pfam" id="PF00384">
    <property type="entry name" value="Molybdopterin"/>
    <property type="match status" value="1"/>
</dbReference>
<dbReference type="SMART" id="SM00926">
    <property type="entry name" value="Molybdop_Fe4S4"/>
    <property type="match status" value="1"/>
</dbReference>
<dbReference type="Gene3D" id="3.40.228.10">
    <property type="entry name" value="Dimethylsulfoxide Reductase, domain 2"/>
    <property type="match status" value="1"/>
</dbReference>
<dbReference type="Gene3D" id="2.40.40.20">
    <property type="match status" value="1"/>
</dbReference>
<evidence type="ECO:0000256" key="3">
    <source>
        <dbReference type="ARBA" id="ARBA00008747"/>
    </source>
</evidence>
<dbReference type="CDD" id="cd02791">
    <property type="entry name" value="MopB_CT_Nitrate-R-NapA-like"/>
    <property type="match status" value="1"/>
</dbReference>
<dbReference type="EMBL" id="APND01000001">
    <property type="protein sequence ID" value="MES1928246.1"/>
    <property type="molecule type" value="Genomic_DNA"/>
</dbReference>
<dbReference type="InterPro" id="IPR041854">
    <property type="entry name" value="BFD-like_2Fe2S-bd_dom_sf"/>
</dbReference>
<dbReference type="InterPro" id="IPR006963">
    <property type="entry name" value="Mopterin_OxRdtase_4Fe-4S_dom"/>
</dbReference>
<dbReference type="PANTHER" id="PTHR43105">
    <property type="entry name" value="RESPIRATORY NITRATE REDUCTASE"/>
    <property type="match status" value="1"/>
</dbReference>
<keyword evidence="4" id="KW-0004">4Fe-4S</keyword>
<evidence type="ECO:0000259" key="11">
    <source>
        <dbReference type="PROSITE" id="PS51669"/>
    </source>
</evidence>
<dbReference type="Pfam" id="PF04324">
    <property type="entry name" value="Fer2_BFD"/>
    <property type="match status" value="1"/>
</dbReference>
<dbReference type="Gene3D" id="2.20.25.90">
    <property type="entry name" value="ADC-like domains"/>
    <property type="match status" value="1"/>
</dbReference>
<dbReference type="RefSeq" id="WP_353109199.1">
    <property type="nucleotide sequence ID" value="NZ_APND01000001.1"/>
</dbReference>
<evidence type="ECO:0000256" key="1">
    <source>
        <dbReference type="ARBA" id="ARBA00001942"/>
    </source>
</evidence>
<dbReference type="PANTHER" id="PTHR43105:SF9">
    <property type="entry name" value="NADPH-FE(3+) OXIDOREDUCTASE SUBUNIT ALPHA"/>
    <property type="match status" value="1"/>
</dbReference>
<keyword evidence="6" id="KW-0479">Metal-binding</keyword>
<dbReference type="Gene3D" id="1.10.10.1100">
    <property type="entry name" value="BFD-like [2Fe-2S]-binding domain"/>
    <property type="match status" value="1"/>
</dbReference>
<evidence type="ECO:0000256" key="5">
    <source>
        <dbReference type="ARBA" id="ARBA00022505"/>
    </source>
</evidence>
<evidence type="ECO:0000256" key="8">
    <source>
        <dbReference type="ARBA" id="ARBA00023004"/>
    </source>
</evidence>
<evidence type="ECO:0000313" key="13">
    <source>
        <dbReference type="Proteomes" id="UP001460888"/>
    </source>
</evidence>
<keyword evidence="13" id="KW-1185">Reference proteome</keyword>
<dbReference type="InterPro" id="IPR041957">
    <property type="entry name" value="CT_Nitrate-R-NapA-like"/>
</dbReference>
<feature type="domain" description="4Fe-4S Mo/W bis-MGD-type" evidence="11">
    <location>
        <begin position="3"/>
        <end position="58"/>
    </location>
</feature>
<dbReference type="Proteomes" id="UP001460888">
    <property type="component" value="Unassembled WGS sequence"/>
</dbReference>
<organism evidence="12 13">
    <name type="scientific">Salinisphaera dokdonensis CL-ES53</name>
    <dbReference type="NCBI Taxonomy" id="1304272"/>
    <lineage>
        <taxon>Bacteria</taxon>
        <taxon>Pseudomonadati</taxon>
        <taxon>Pseudomonadota</taxon>
        <taxon>Gammaproteobacteria</taxon>
        <taxon>Salinisphaerales</taxon>
        <taxon>Salinisphaeraceae</taxon>
        <taxon>Salinisphaera</taxon>
    </lineage>
</organism>
<evidence type="ECO:0000256" key="4">
    <source>
        <dbReference type="ARBA" id="ARBA00022485"/>
    </source>
</evidence>
<dbReference type="SUPFAM" id="SSF50692">
    <property type="entry name" value="ADC-like"/>
    <property type="match status" value="1"/>
</dbReference>
<dbReference type="Pfam" id="PF01568">
    <property type="entry name" value="Molydop_binding"/>
    <property type="match status" value="1"/>
</dbReference>
<keyword evidence="8" id="KW-0408">Iron</keyword>
<name>A0ABV2AX70_9GAMM</name>
<comment type="cofactor">
    <cofactor evidence="2">
        <name>[4Fe-4S] cluster</name>
        <dbReference type="ChEBI" id="CHEBI:49883"/>
    </cofactor>
</comment>
<reference evidence="12 13" key="1">
    <citation type="submission" date="2013-03" db="EMBL/GenBank/DDBJ databases">
        <title>Salinisphaera dokdonensis CL-ES53 Genome Sequencing.</title>
        <authorList>
            <person name="Li C."/>
            <person name="Lai Q."/>
            <person name="Shao Z."/>
        </authorList>
    </citation>
    <scope>NUCLEOTIDE SEQUENCE [LARGE SCALE GENOMIC DNA]</scope>
    <source>
        <strain evidence="12 13">CL-ES53</strain>
    </source>
</reference>
<dbReference type="SUPFAM" id="SSF53706">
    <property type="entry name" value="Formate dehydrogenase/DMSO reductase, domains 1-3"/>
    <property type="match status" value="1"/>
</dbReference>
<keyword evidence="7" id="KW-0560">Oxidoreductase</keyword>
<evidence type="ECO:0000256" key="9">
    <source>
        <dbReference type="ARBA" id="ARBA00023014"/>
    </source>
</evidence>
<protein>
    <submittedName>
        <fullName evidence="12">Nitrate reductase</fullName>
    </submittedName>
</protein>
<evidence type="ECO:0000256" key="7">
    <source>
        <dbReference type="ARBA" id="ARBA00023002"/>
    </source>
</evidence>
<gene>
    <name evidence="12" type="ORF">SADO_03285</name>
</gene>
<keyword evidence="10" id="KW-0534">Nitrate assimilation</keyword>
<proteinExistence type="inferred from homology"/>
<dbReference type="InterPro" id="IPR027467">
    <property type="entry name" value="MopterinOxRdtase_cofactor_BS"/>
</dbReference>